<reference evidence="3" key="1">
    <citation type="journal article" date="2021" name="Proc. Natl. Acad. Sci. U.S.A.">
        <title>Three genomes in the algal genus Volvox reveal the fate of a haploid sex-determining region after a transition to homothallism.</title>
        <authorList>
            <person name="Yamamoto K."/>
            <person name="Hamaji T."/>
            <person name="Kawai-Toyooka H."/>
            <person name="Matsuzaki R."/>
            <person name="Takahashi F."/>
            <person name="Nishimura Y."/>
            <person name="Kawachi M."/>
            <person name="Noguchi H."/>
            <person name="Minakuchi Y."/>
            <person name="Umen J.G."/>
            <person name="Toyoda A."/>
            <person name="Nozaki H."/>
        </authorList>
    </citation>
    <scope>NUCLEOTIDE SEQUENCE</scope>
    <source>
        <strain evidence="3">NIES-3785</strain>
        <strain evidence="2">NIES-3786</strain>
    </source>
</reference>
<organism evidence="3 4">
    <name type="scientific">Volvox reticuliferus</name>
    <dbReference type="NCBI Taxonomy" id="1737510"/>
    <lineage>
        <taxon>Eukaryota</taxon>
        <taxon>Viridiplantae</taxon>
        <taxon>Chlorophyta</taxon>
        <taxon>core chlorophytes</taxon>
        <taxon>Chlorophyceae</taxon>
        <taxon>CS clade</taxon>
        <taxon>Chlamydomonadales</taxon>
        <taxon>Volvocaceae</taxon>
        <taxon>Volvox</taxon>
    </lineage>
</organism>
<evidence type="ECO:0000313" key="3">
    <source>
        <dbReference type="EMBL" id="GIM04385.1"/>
    </source>
</evidence>
<dbReference type="Pfam" id="PF05477">
    <property type="entry name" value="SURF2"/>
    <property type="match status" value="1"/>
</dbReference>
<sequence>MDAKLLEAIKPYEDYFKIREDGKVECLVNGHCFPANRPEQIAAFVNGARFAKLKIRYDAETALTKYEPFIVVSKNFPHMLYCALTGQLLEKSLAAVKKHMGGKRFVRAKARFVADEQDLKPEPSLREFGIILPGEEDDGKGDDGRKSKKQRKAGAATGDEDGEMAEPDGQSEDEDSEEPAFWVPPGELGGRATKKGAKGRAGAGAAAAGGNEEEDDDDDDDDDGDEGDSDEGEDAVEEGDDGGSCSMEDSEDAMEADEVGEQMEEGVEATARQERPGPSGRATGAVRAHANGVATGAGAKMKQKLKQPNKQKDHKKQEQGGDLLKVQEQQNGLQKQRQKQRQKQEVAAGSGPTEDLQVGQPGAKGKKRKTSSKQRRKAAAAAAAPQPDDFDFEVDANGDVGMTDVVPQHPEPDRPTFGPGAARAGVKPKKKNVNRPAPAKKTRNE</sequence>
<accession>A0A8J4GBU5</accession>
<protein>
    <recommendedName>
        <fullName evidence="6">Surfeit locus protein 2</fullName>
    </recommendedName>
</protein>
<comment type="caution">
    <text evidence="3">The sequence shown here is derived from an EMBL/GenBank/DDBJ whole genome shotgun (WGS) entry which is preliminary data.</text>
</comment>
<gene>
    <name evidence="2" type="ORF">Vretifemale_14436</name>
    <name evidence="3" type="ORF">Vretimale_8975</name>
</gene>
<feature type="compositionally biased region" description="Basic residues" evidence="1">
    <location>
        <begin position="364"/>
        <end position="378"/>
    </location>
</feature>
<dbReference type="AlphaFoldDB" id="A0A8J4GBU5"/>
<evidence type="ECO:0000313" key="5">
    <source>
        <dbReference type="Proteomes" id="UP000747110"/>
    </source>
</evidence>
<dbReference type="PANTHER" id="PTHR34348">
    <property type="entry name" value="SURFEIT LOCUS PROTEIN 2"/>
    <property type="match status" value="1"/>
</dbReference>
<feature type="region of interest" description="Disordered" evidence="1">
    <location>
        <begin position="124"/>
        <end position="445"/>
    </location>
</feature>
<name>A0A8J4GBU5_9CHLO</name>
<evidence type="ECO:0000313" key="4">
    <source>
        <dbReference type="Proteomes" id="UP000722791"/>
    </source>
</evidence>
<proteinExistence type="predicted"/>
<feature type="compositionally biased region" description="Acidic residues" evidence="1">
    <location>
        <begin position="158"/>
        <end position="178"/>
    </location>
</feature>
<evidence type="ECO:0000313" key="2">
    <source>
        <dbReference type="EMBL" id="GIL85906.1"/>
    </source>
</evidence>
<feature type="compositionally biased region" description="Acidic residues" evidence="1">
    <location>
        <begin position="211"/>
        <end position="241"/>
    </location>
</feature>
<evidence type="ECO:0000256" key="1">
    <source>
        <dbReference type="SAM" id="MobiDB-lite"/>
    </source>
</evidence>
<keyword evidence="5" id="KW-1185">Reference proteome</keyword>
<dbReference type="Proteomes" id="UP000722791">
    <property type="component" value="Unassembled WGS sequence"/>
</dbReference>
<dbReference type="EMBL" id="BNCQ01000016">
    <property type="protein sequence ID" value="GIM04385.1"/>
    <property type="molecule type" value="Genomic_DNA"/>
</dbReference>
<dbReference type="PANTHER" id="PTHR34348:SF1">
    <property type="entry name" value="SURFEIT LOCUS PROTEIN 2"/>
    <property type="match status" value="1"/>
</dbReference>
<dbReference type="EMBL" id="BNCP01000034">
    <property type="protein sequence ID" value="GIL85906.1"/>
    <property type="molecule type" value="Genomic_DNA"/>
</dbReference>
<dbReference type="OrthoDB" id="127285at2759"/>
<dbReference type="Proteomes" id="UP000747110">
    <property type="component" value="Unassembled WGS sequence"/>
</dbReference>
<feature type="compositionally biased region" description="Acidic residues" evidence="1">
    <location>
        <begin position="248"/>
        <end position="267"/>
    </location>
</feature>
<dbReference type="InterPro" id="IPR008833">
    <property type="entry name" value="Surf2"/>
</dbReference>
<feature type="compositionally biased region" description="Basic residues" evidence="1">
    <location>
        <begin position="301"/>
        <end position="314"/>
    </location>
</feature>
<feature type="compositionally biased region" description="Basic residues" evidence="1">
    <location>
        <begin position="426"/>
        <end position="445"/>
    </location>
</feature>
<evidence type="ECO:0008006" key="6">
    <source>
        <dbReference type="Google" id="ProtNLM"/>
    </source>
</evidence>